<dbReference type="Pfam" id="PF13671">
    <property type="entry name" value="AAA_33"/>
    <property type="match status" value="2"/>
</dbReference>
<organism evidence="2 3">
    <name type="scientific">Ramazzottius varieornatus</name>
    <name type="common">Water bear</name>
    <name type="synonym">Tardigrade</name>
    <dbReference type="NCBI Taxonomy" id="947166"/>
    <lineage>
        <taxon>Eukaryota</taxon>
        <taxon>Metazoa</taxon>
        <taxon>Ecdysozoa</taxon>
        <taxon>Tardigrada</taxon>
        <taxon>Eutardigrada</taxon>
        <taxon>Parachela</taxon>
        <taxon>Hypsibioidea</taxon>
        <taxon>Ramazzottiidae</taxon>
        <taxon>Ramazzottius</taxon>
    </lineage>
</organism>
<feature type="region of interest" description="Disordered" evidence="1">
    <location>
        <begin position="1"/>
        <end position="44"/>
    </location>
</feature>
<dbReference type="NCBIfam" id="TIGR01662">
    <property type="entry name" value="HAD-SF-IIIA"/>
    <property type="match status" value="1"/>
</dbReference>
<keyword evidence="3" id="KW-1185">Reference proteome</keyword>
<dbReference type="InterPro" id="IPR006551">
    <property type="entry name" value="Polynucleotide_phosphatase"/>
</dbReference>
<evidence type="ECO:0000313" key="2">
    <source>
        <dbReference type="EMBL" id="GAV09603.1"/>
    </source>
</evidence>
<reference evidence="2 3" key="1">
    <citation type="journal article" date="2016" name="Nat. Commun.">
        <title>Extremotolerant tardigrade genome and improved radiotolerance of human cultured cells by tardigrade-unique protein.</title>
        <authorList>
            <person name="Hashimoto T."/>
            <person name="Horikawa D.D."/>
            <person name="Saito Y."/>
            <person name="Kuwahara H."/>
            <person name="Kozuka-Hata H."/>
            <person name="Shin-I T."/>
            <person name="Minakuchi Y."/>
            <person name="Ohishi K."/>
            <person name="Motoyama A."/>
            <person name="Aizu T."/>
            <person name="Enomoto A."/>
            <person name="Kondo K."/>
            <person name="Tanaka S."/>
            <person name="Hara Y."/>
            <person name="Koshikawa S."/>
            <person name="Sagara H."/>
            <person name="Miura T."/>
            <person name="Yokobori S."/>
            <person name="Miyagawa K."/>
            <person name="Suzuki Y."/>
            <person name="Kubo T."/>
            <person name="Oyama M."/>
            <person name="Kohara Y."/>
            <person name="Fujiyama A."/>
            <person name="Arakawa K."/>
            <person name="Katayama T."/>
            <person name="Toyoda A."/>
            <person name="Kunieda T."/>
        </authorList>
    </citation>
    <scope>NUCLEOTIDE SEQUENCE [LARGE SCALE GENOMIC DNA]</scope>
    <source>
        <strain evidence="2 3">YOKOZUNA-1</strain>
    </source>
</reference>
<dbReference type="CDD" id="cd01625">
    <property type="entry name" value="HAD_PNP"/>
    <property type="match status" value="1"/>
</dbReference>
<dbReference type="OrthoDB" id="19045at2759"/>
<dbReference type="SUPFAM" id="SSF56784">
    <property type="entry name" value="HAD-like"/>
    <property type="match status" value="1"/>
</dbReference>
<dbReference type="FunFam" id="3.40.50.300:FF:000737">
    <property type="entry name" value="Bifunctional polynucleotide phosphatase/kinase"/>
    <property type="match status" value="1"/>
</dbReference>
<dbReference type="AlphaFoldDB" id="A0A1D1W9M1"/>
<dbReference type="FunFam" id="3.40.50.1000:FF:000078">
    <property type="entry name" value="Bifunctional polynucleotide phosphatase/kinase"/>
    <property type="match status" value="1"/>
</dbReference>
<evidence type="ECO:0000256" key="1">
    <source>
        <dbReference type="SAM" id="MobiDB-lite"/>
    </source>
</evidence>
<protein>
    <recommendedName>
        <fullName evidence="4">PNK FHA domain-containing protein</fullName>
    </recommendedName>
</protein>
<sequence length="431" mass="48474">MLNFHGKRSAVSSTRTHKKTRADSPNYKASPPRNRAAGDKMGDETPTGWIDFNDDLHIYQPAVPLQGSAKVAGFDLDGTLIKTRSGKVFATDASDWQFLYPEVPNKLKSLHQKEGYKVVIFTNQAGMSKGKTKVSEWRQKVDSFLAKVGIPIQIFCASGGGQYRKPAPGMWDFFVQNYNEGVAVDMENSVYVGDAAGRPNSGGKGKKDFAATDRLFALNAKLPFKTPEEYFLDKKPEKYELTAFDARRYLEEARAGKVTLVSPPTAALFSQAQELVLLVGPPGIGKSHFVKQHLLPKEYVHINRDTLRTWQKCVAEADKQLAAGKSVVIDNTNPDKESRNRYIQLATKHGVACRCFVFVTSIEHAKHNNKFRELIDPEHDHVPEMVFHAWKNKYEAPVKEEGFSEVVEVNFVPSFTEKKHEELYSMFLLEK</sequence>
<dbReference type="EMBL" id="BDGG01000024">
    <property type="protein sequence ID" value="GAV09603.1"/>
    <property type="molecule type" value="Genomic_DNA"/>
</dbReference>
<gene>
    <name evidence="2" type="primary">RvY_19109-1</name>
    <name evidence="2" type="synonym">RvY_19109.1</name>
    <name evidence="2" type="ORF">RvY_19109</name>
</gene>
<name>A0A1D1W9M1_RAMVA</name>
<dbReference type="SUPFAM" id="SSF52540">
    <property type="entry name" value="P-loop containing nucleoside triphosphate hydrolases"/>
    <property type="match status" value="1"/>
</dbReference>
<dbReference type="GO" id="GO:0046404">
    <property type="term" value="F:ATP-dependent polydeoxyribonucleotide 5'-hydroxyl-kinase activity"/>
    <property type="evidence" value="ECO:0007669"/>
    <property type="project" value="TreeGrafter"/>
</dbReference>
<comment type="caution">
    <text evidence="2">The sequence shown here is derived from an EMBL/GenBank/DDBJ whole genome shotgun (WGS) entry which is preliminary data.</text>
</comment>
<proteinExistence type="predicted"/>
<dbReference type="GO" id="GO:0006281">
    <property type="term" value="P:DNA repair"/>
    <property type="evidence" value="ECO:0007669"/>
    <property type="project" value="TreeGrafter"/>
</dbReference>
<dbReference type="GO" id="GO:0003690">
    <property type="term" value="F:double-stranded DNA binding"/>
    <property type="evidence" value="ECO:0007669"/>
    <property type="project" value="TreeGrafter"/>
</dbReference>
<dbReference type="Pfam" id="PF08645">
    <property type="entry name" value="PNK3P"/>
    <property type="match status" value="1"/>
</dbReference>
<dbReference type="InterPro" id="IPR036412">
    <property type="entry name" value="HAD-like_sf"/>
</dbReference>
<dbReference type="STRING" id="947166.A0A1D1W9M1"/>
<dbReference type="PANTHER" id="PTHR12083">
    <property type="entry name" value="BIFUNCTIONAL POLYNUCLEOTIDE PHOSPHATASE/KINASE"/>
    <property type="match status" value="1"/>
</dbReference>
<dbReference type="GO" id="GO:0046403">
    <property type="term" value="F:polynucleotide 3'-phosphatase activity"/>
    <property type="evidence" value="ECO:0007669"/>
    <property type="project" value="TreeGrafter"/>
</dbReference>
<evidence type="ECO:0000313" key="3">
    <source>
        <dbReference type="Proteomes" id="UP000186922"/>
    </source>
</evidence>
<dbReference type="GO" id="GO:0005634">
    <property type="term" value="C:nucleus"/>
    <property type="evidence" value="ECO:0007669"/>
    <property type="project" value="TreeGrafter"/>
</dbReference>
<evidence type="ECO:0008006" key="4">
    <source>
        <dbReference type="Google" id="ProtNLM"/>
    </source>
</evidence>
<dbReference type="InterPro" id="IPR013954">
    <property type="entry name" value="PNK3P"/>
</dbReference>
<dbReference type="Gene3D" id="3.40.50.300">
    <property type="entry name" value="P-loop containing nucleotide triphosphate hydrolases"/>
    <property type="match status" value="1"/>
</dbReference>
<dbReference type="PANTHER" id="PTHR12083:SF9">
    <property type="entry name" value="BIFUNCTIONAL POLYNUCLEOTIDE PHOSPHATASE_KINASE"/>
    <property type="match status" value="1"/>
</dbReference>
<accession>A0A1D1W9M1</accession>
<dbReference type="Gene3D" id="3.40.50.1000">
    <property type="entry name" value="HAD superfamily/HAD-like"/>
    <property type="match status" value="1"/>
</dbReference>
<dbReference type="InterPro" id="IPR023214">
    <property type="entry name" value="HAD_sf"/>
</dbReference>
<dbReference type="InterPro" id="IPR006549">
    <property type="entry name" value="HAD-SF_hydro_IIIA"/>
</dbReference>
<dbReference type="InterPro" id="IPR027417">
    <property type="entry name" value="P-loop_NTPase"/>
</dbReference>
<dbReference type="Proteomes" id="UP000186922">
    <property type="component" value="Unassembled WGS sequence"/>
</dbReference>
<dbReference type="NCBIfam" id="TIGR01664">
    <property type="entry name" value="DNA-3'-Pase"/>
    <property type="match status" value="1"/>
</dbReference>